<feature type="transmembrane region" description="Helical" evidence="2">
    <location>
        <begin position="12"/>
        <end position="31"/>
    </location>
</feature>
<dbReference type="Proteomes" id="UP001527202">
    <property type="component" value="Unassembled WGS sequence"/>
</dbReference>
<evidence type="ECO:0000259" key="3">
    <source>
        <dbReference type="Pfam" id="PF09335"/>
    </source>
</evidence>
<dbReference type="OrthoDB" id="9782291at2"/>
<dbReference type="PANTHER" id="PTHR42709">
    <property type="entry name" value="ALKALINE PHOSPHATASE LIKE PROTEIN"/>
    <property type="match status" value="1"/>
</dbReference>
<evidence type="ECO:0000313" key="5">
    <source>
        <dbReference type="EMBL" id="QAV16975.1"/>
    </source>
</evidence>
<dbReference type="InterPro" id="IPR032816">
    <property type="entry name" value="VTT_dom"/>
</dbReference>
<dbReference type="RefSeq" id="WP_042231960.1">
    <property type="nucleotide sequence ID" value="NZ_CP026520.1"/>
</dbReference>
<dbReference type="EMBL" id="JAMDMJ010000031">
    <property type="protein sequence ID" value="MCY9598463.1"/>
    <property type="molecule type" value="Genomic_DNA"/>
</dbReference>
<evidence type="ECO:0000313" key="7">
    <source>
        <dbReference type="Proteomes" id="UP001527202"/>
    </source>
</evidence>
<evidence type="ECO:0000256" key="2">
    <source>
        <dbReference type="SAM" id="Phobius"/>
    </source>
</evidence>
<dbReference type="KEGG" id="pchi:PC41400_04445"/>
<sequence>MGDLILELVDQYGYAFFYAALALGPFGIPVPNEVTVMTGGVIGAEGLLNPWLVYLCIFLGLITAVTIGFVIGRVFGKRLINRLRGKERFARYFVSSEQLLDKYGTAAICISCFIPCVRYIVPIFMGAYGKRYAKFALYAYSGAWVWTLLFYGIGRQWGGNLSQLLIVPETKLFLVIGCAAAVLFLFWRNRTKKSQT</sequence>
<keyword evidence="2" id="KW-0472">Membrane</keyword>
<feature type="transmembrane region" description="Helical" evidence="2">
    <location>
        <begin position="165"/>
        <end position="187"/>
    </location>
</feature>
<gene>
    <name evidence="4" type="ORF">M5X16_22185</name>
    <name evidence="5" type="ORF">PC41400_04445</name>
</gene>
<dbReference type="AlphaFoldDB" id="A0A410WRH9"/>
<reference evidence="5 6" key="1">
    <citation type="submission" date="2018-01" db="EMBL/GenBank/DDBJ databases">
        <title>The whole genome sequencing and assembly of Paenibacillus chitinolyticus KCCM 41400 strain.</title>
        <authorList>
            <person name="Kim J.-Y."/>
            <person name="Park M.-K."/>
            <person name="Lee Y.-J."/>
            <person name="Yi H."/>
            <person name="Bahn Y.-S."/>
            <person name="Kim J.F."/>
            <person name="Lee D.-W."/>
        </authorList>
    </citation>
    <scope>NUCLEOTIDE SEQUENCE [LARGE SCALE GENOMIC DNA]</scope>
    <source>
        <strain evidence="5 6">KCCM 41400</strain>
    </source>
</reference>
<dbReference type="PANTHER" id="PTHR42709:SF9">
    <property type="entry name" value="ALKALINE PHOSPHATASE LIKE PROTEIN"/>
    <property type="match status" value="1"/>
</dbReference>
<dbReference type="Proteomes" id="UP000288943">
    <property type="component" value="Chromosome"/>
</dbReference>
<proteinExistence type="inferred from homology"/>
<reference evidence="4 7" key="2">
    <citation type="submission" date="2022-05" db="EMBL/GenBank/DDBJ databases">
        <title>Genome Sequencing of Bee-Associated Microbes.</title>
        <authorList>
            <person name="Dunlap C."/>
        </authorList>
    </citation>
    <scope>NUCLEOTIDE SEQUENCE [LARGE SCALE GENOMIC DNA]</scope>
    <source>
        <strain evidence="4 7">NRRL B-23120</strain>
    </source>
</reference>
<dbReference type="GO" id="GO:0005886">
    <property type="term" value="C:plasma membrane"/>
    <property type="evidence" value="ECO:0007669"/>
    <property type="project" value="TreeGrafter"/>
</dbReference>
<comment type="similarity">
    <text evidence="1">Belongs to the DedA family.</text>
</comment>
<keyword evidence="2" id="KW-0812">Transmembrane</keyword>
<keyword evidence="7" id="KW-1185">Reference proteome</keyword>
<feature type="transmembrane region" description="Helical" evidence="2">
    <location>
        <begin position="51"/>
        <end position="76"/>
    </location>
</feature>
<accession>A0A410WRH9</accession>
<feature type="domain" description="VTT" evidence="3">
    <location>
        <begin position="30"/>
        <end position="155"/>
    </location>
</feature>
<evidence type="ECO:0000313" key="4">
    <source>
        <dbReference type="EMBL" id="MCY9598463.1"/>
    </source>
</evidence>
<keyword evidence="2" id="KW-1133">Transmembrane helix</keyword>
<evidence type="ECO:0000313" key="6">
    <source>
        <dbReference type="Proteomes" id="UP000288943"/>
    </source>
</evidence>
<dbReference type="EMBL" id="CP026520">
    <property type="protein sequence ID" value="QAV16975.1"/>
    <property type="molecule type" value="Genomic_DNA"/>
</dbReference>
<dbReference type="InterPro" id="IPR051311">
    <property type="entry name" value="DedA_domain"/>
</dbReference>
<name>A0A410WRH9_9BACL</name>
<protein>
    <submittedName>
        <fullName evidence="5">DedA family protein</fullName>
    </submittedName>
</protein>
<evidence type="ECO:0000256" key="1">
    <source>
        <dbReference type="ARBA" id="ARBA00010792"/>
    </source>
</evidence>
<feature type="transmembrane region" description="Helical" evidence="2">
    <location>
        <begin position="135"/>
        <end position="153"/>
    </location>
</feature>
<dbReference type="GeneID" id="95374065"/>
<dbReference type="Pfam" id="PF09335">
    <property type="entry name" value="VTT_dom"/>
    <property type="match status" value="1"/>
</dbReference>
<organism evidence="5 6">
    <name type="scientific">Paenibacillus chitinolyticus</name>
    <dbReference type="NCBI Taxonomy" id="79263"/>
    <lineage>
        <taxon>Bacteria</taxon>
        <taxon>Bacillati</taxon>
        <taxon>Bacillota</taxon>
        <taxon>Bacilli</taxon>
        <taxon>Bacillales</taxon>
        <taxon>Paenibacillaceae</taxon>
        <taxon>Paenibacillus</taxon>
    </lineage>
</organism>